<gene>
    <name evidence="9" type="ORF">SHI21_15890</name>
</gene>
<keyword evidence="6" id="KW-0472">Membrane</keyword>
<dbReference type="SUPFAM" id="SSF56954">
    <property type="entry name" value="Outer membrane efflux proteins (OEP)"/>
    <property type="match status" value="1"/>
</dbReference>
<keyword evidence="10" id="KW-1185">Reference proteome</keyword>
<dbReference type="InterPro" id="IPR051906">
    <property type="entry name" value="TolC-like"/>
</dbReference>
<sequence length="436" mass="48306">MQKNILLHSLIMGSAMLLTGSANALTLQEAINEALGTSPVVQRSQSVADEAKWKKVEGYSGYLPTLTANATYLFDKKYALTNVALGGNEVIVPQIIPNSQLVLTGTYPLFEGFASMNRLRSAKEGANAANAELQWTQFKTEMDVTLAYYKNLANKTLKDVAAQNLKVLQDHLKDVKLFKSSGMATNYDVLRVEVQVSNAETDLLNADDNITISEQNLAELLGKDKADITVSGELPILDESIVKNISDADAHNRLDVQALKSRVNALSYNDSASGAYLVPRLSAFGQYQYYNNLNDSLTDTDKYRSAYQVGLQLSWNLFDAGVSFSKSKQSTEQLVQAEKTYRITELKAQKDLEIWKRRYNYYANLYRARNSDIARSKESVRLAREGQRVGARTNTDLLDAEADLYRSQAGAVNAQLGAIEALVNLQTSIGKKVYNF</sequence>
<feature type="signal peptide" evidence="8">
    <location>
        <begin position="1"/>
        <end position="24"/>
    </location>
</feature>
<organism evidence="9 10">
    <name type="scientific">Bacteriovorax antarcticus</name>
    <dbReference type="NCBI Taxonomy" id="3088717"/>
    <lineage>
        <taxon>Bacteria</taxon>
        <taxon>Pseudomonadati</taxon>
        <taxon>Bdellovibrionota</taxon>
        <taxon>Bacteriovoracia</taxon>
        <taxon>Bacteriovoracales</taxon>
        <taxon>Bacteriovoracaceae</taxon>
        <taxon>Bacteriovorax</taxon>
    </lineage>
</organism>
<evidence type="ECO:0000256" key="7">
    <source>
        <dbReference type="ARBA" id="ARBA00023237"/>
    </source>
</evidence>
<evidence type="ECO:0000256" key="3">
    <source>
        <dbReference type="ARBA" id="ARBA00022448"/>
    </source>
</evidence>
<comment type="subcellular location">
    <subcellularLocation>
        <location evidence="1">Cell outer membrane</location>
    </subcellularLocation>
</comment>
<reference evidence="9 10" key="1">
    <citation type="submission" date="2023-11" db="EMBL/GenBank/DDBJ databases">
        <title>A Novel Polar Bacteriovorax (B. antarcticus) Isolated from the Biocrust in Antarctica.</title>
        <authorList>
            <person name="Mun W."/>
            <person name="Choi S.Y."/>
            <person name="Mitchell R.J."/>
        </authorList>
    </citation>
    <scope>NUCLEOTIDE SEQUENCE [LARGE SCALE GENOMIC DNA]</scope>
    <source>
        <strain evidence="9 10">PP10</strain>
    </source>
</reference>
<keyword evidence="8" id="KW-0732">Signal</keyword>
<keyword evidence="5" id="KW-0812">Transmembrane</keyword>
<keyword evidence="3" id="KW-0813">Transport</keyword>
<comment type="similarity">
    <text evidence="2">Belongs to the outer membrane factor (OMF) (TC 1.B.17) family.</text>
</comment>
<evidence type="ECO:0000256" key="8">
    <source>
        <dbReference type="SAM" id="SignalP"/>
    </source>
</evidence>
<dbReference type="PANTHER" id="PTHR30026">
    <property type="entry name" value="OUTER MEMBRANE PROTEIN TOLC"/>
    <property type="match status" value="1"/>
</dbReference>
<dbReference type="Gene3D" id="1.20.1600.10">
    <property type="entry name" value="Outer membrane efflux proteins (OEP)"/>
    <property type="match status" value="1"/>
</dbReference>
<protein>
    <submittedName>
        <fullName evidence="9">TolC family protein</fullName>
    </submittedName>
</protein>
<dbReference type="InterPro" id="IPR003423">
    <property type="entry name" value="OMP_efflux"/>
</dbReference>
<name>A0ABU5VXB8_9BACT</name>
<evidence type="ECO:0000256" key="2">
    <source>
        <dbReference type="ARBA" id="ARBA00007613"/>
    </source>
</evidence>
<keyword evidence="4" id="KW-1134">Transmembrane beta strand</keyword>
<evidence type="ECO:0000256" key="4">
    <source>
        <dbReference type="ARBA" id="ARBA00022452"/>
    </source>
</evidence>
<accession>A0ABU5VXB8</accession>
<evidence type="ECO:0000256" key="5">
    <source>
        <dbReference type="ARBA" id="ARBA00022692"/>
    </source>
</evidence>
<evidence type="ECO:0000256" key="1">
    <source>
        <dbReference type="ARBA" id="ARBA00004442"/>
    </source>
</evidence>
<dbReference type="Proteomes" id="UP001302274">
    <property type="component" value="Unassembled WGS sequence"/>
</dbReference>
<keyword evidence="7" id="KW-0998">Cell outer membrane</keyword>
<dbReference type="RefSeq" id="WP_323577845.1">
    <property type="nucleotide sequence ID" value="NZ_JAYGJQ010000002.1"/>
</dbReference>
<dbReference type="PANTHER" id="PTHR30026:SF21">
    <property type="entry name" value="SLR1270 PROTEIN"/>
    <property type="match status" value="1"/>
</dbReference>
<evidence type="ECO:0000313" key="9">
    <source>
        <dbReference type="EMBL" id="MEA9357712.1"/>
    </source>
</evidence>
<feature type="chain" id="PRO_5047455940" evidence="8">
    <location>
        <begin position="25"/>
        <end position="436"/>
    </location>
</feature>
<dbReference type="Pfam" id="PF02321">
    <property type="entry name" value="OEP"/>
    <property type="match status" value="2"/>
</dbReference>
<dbReference type="EMBL" id="JAYGJQ010000002">
    <property type="protein sequence ID" value="MEA9357712.1"/>
    <property type="molecule type" value="Genomic_DNA"/>
</dbReference>
<proteinExistence type="inferred from homology"/>
<comment type="caution">
    <text evidence="9">The sequence shown here is derived from an EMBL/GenBank/DDBJ whole genome shotgun (WGS) entry which is preliminary data.</text>
</comment>
<evidence type="ECO:0000256" key="6">
    <source>
        <dbReference type="ARBA" id="ARBA00023136"/>
    </source>
</evidence>
<evidence type="ECO:0000313" key="10">
    <source>
        <dbReference type="Proteomes" id="UP001302274"/>
    </source>
</evidence>